<dbReference type="Pfam" id="PF00271">
    <property type="entry name" value="Helicase_C"/>
    <property type="match status" value="1"/>
</dbReference>
<feature type="domain" description="Helicase C-terminal" evidence="11">
    <location>
        <begin position="328"/>
        <end position="497"/>
    </location>
</feature>
<dbReference type="InterPro" id="IPR027417">
    <property type="entry name" value="P-loop_NTPase"/>
</dbReference>
<feature type="compositionally biased region" description="Gly residues" evidence="9">
    <location>
        <begin position="613"/>
        <end position="623"/>
    </location>
</feature>
<dbReference type="InterPro" id="IPR011545">
    <property type="entry name" value="DEAD/DEAH_box_helicase_dom"/>
</dbReference>
<dbReference type="GeneID" id="36562393"/>
<dbReference type="GO" id="GO:0005524">
    <property type="term" value="F:ATP binding"/>
    <property type="evidence" value="ECO:0007669"/>
    <property type="project" value="UniProtKB-UniRule"/>
</dbReference>
<keyword evidence="5 8" id="KW-0694">RNA-binding</keyword>
<evidence type="ECO:0000256" key="9">
    <source>
        <dbReference type="SAM" id="MobiDB-lite"/>
    </source>
</evidence>
<keyword evidence="2 7" id="KW-0378">Hydrolase</keyword>
<feature type="region of interest" description="Disordered" evidence="9">
    <location>
        <begin position="581"/>
        <end position="636"/>
    </location>
</feature>
<proteinExistence type="inferred from homology"/>
<dbReference type="EMBL" id="MSFO01000004">
    <property type="protein sequence ID" value="PLB48898.1"/>
    <property type="molecule type" value="Genomic_DNA"/>
</dbReference>
<dbReference type="SUPFAM" id="SSF52540">
    <property type="entry name" value="P-loop containing nucleoside triphosphate hydrolases"/>
    <property type="match status" value="2"/>
</dbReference>
<keyword evidence="3 7" id="KW-0347">Helicase</keyword>
<comment type="function">
    <text evidence="8">RNA helicase.</text>
</comment>
<evidence type="ECO:0000256" key="1">
    <source>
        <dbReference type="ARBA" id="ARBA00022741"/>
    </source>
</evidence>
<evidence type="ECO:0000313" key="13">
    <source>
        <dbReference type="Proteomes" id="UP000234275"/>
    </source>
</evidence>
<dbReference type="STRING" id="1392250.A0A2I2G7Q0"/>
<dbReference type="GO" id="GO:0016787">
    <property type="term" value="F:hydrolase activity"/>
    <property type="evidence" value="ECO:0007669"/>
    <property type="project" value="UniProtKB-KW"/>
</dbReference>
<dbReference type="VEuPathDB" id="FungiDB:P170DRAFT_509563"/>
<dbReference type="SMART" id="SM00487">
    <property type="entry name" value="DEXDc"/>
    <property type="match status" value="1"/>
</dbReference>
<dbReference type="OrthoDB" id="193716at2759"/>
<dbReference type="CDD" id="cd17964">
    <property type="entry name" value="DEADc_MSS116"/>
    <property type="match status" value="1"/>
</dbReference>
<dbReference type="Proteomes" id="UP000234275">
    <property type="component" value="Unassembled WGS sequence"/>
</dbReference>
<dbReference type="RefSeq" id="XP_024704200.1">
    <property type="nucleotide sequence ID" value="XM_024854687.1"/>
</dbReference>
<dbReference type="Pfam" id="PF00270">
    <property type="entry name" value="DEAD"/>
    <property type="match status" value="1"/>
</dbReference>
<evidence type="ECO:0000259" key="10">
    <source>
        <dbReference type="PROSITE" id="PS51192"/>
    </source>
</evidence>
<dbReference type="InterPro" id="IPR014001">
    <property type="entry name" value="Helicase_ATP-bd"/>
</dbReference>
<evidence type="ECO:0000256" key="8">
    <source>
        <dbReference type="RuleBase" id="RU365068"/>
    </source>
</evidence>
<comment type="similarity">
    <text evidence="7">Belongs to the DEAD box helicase family.</text>
</comment>
<evidence type="ECO:0000259" key="11">
    <source>
        <dbReference type="PROSITE" id="PS51194"/>
    </source>
</evidence>
<evidence type="ECO:0000256" key="2">
    <source>
        <dbReference type="ARBA" id="ARBA00022801"/>
    </source>
</evidence>
<reference evidence="12 13" key="1">
    <citation type="submission" date="2016-12" db="EMBL/GenBank/DDBJ databases">
        <title>The genomes of Aspergillus section Nigri reveals drivers in fungal speciation.</title>
        <authorList>
            <consortium name="DOE Joint Genome Institute"/>
            <person name="Vesth T.C."/>
            <person name="Nybo J."/>
            <person name="Theobald S."/>
            <person name="Brandl J."/>
            <person name="Frisvad J.C."/>
            <person name="Nielsen K.F."/>
            <person name="Lyhne E.K."/>
            <person name="Kogle M.E."/>
            <person name="Kuo A."/>
            <person name="Riley R."/>
            <person name="Clum A."/>
            <person name="Nolan M."/>
            <person name="Lipzen A."/>
            <person name="Salamov A."/>
            <person name="Henrissat B."/>
            <person name="Wiebenga A."/>
            <person name="De Vries R.P."/>
            <person name="Grigoriev I.V."/>
            <person name="Mortensen U.H."/>
            <person name="Andersen M.R."/>
            <person name="Baker S.E."/>
        </authorList>
    </citation>
    <scope>NUCLEOTIDE SEQUENCE [LARGE SCALE GENOMIC DNA]</scope>
    <source>
        <strain evidence="12 13">IBT 23096</strain>
    </source>
</reference>
<comment type="domain">
    <text evidence="8">The Q motif is unique to and characteristic of the DEAD box family of RNA helicases and controls ATP binding and hydrolysis.</text>
</comment>
<evidence type="ECO:0000256" key="5">
    <source>
        <dbReference type="ARBA" id="ARBA00022884"/>
    </source>
</evidence>
<accession>A0A2I2G7Q0</accession>
<feature type="domain" description="Helicase ATP-binding" evidence="10">
    <location>
        <begin position="108"/>
        <end position="297"/>
    </location>
</feature>
<keyword evidence="1 7" id="KW-0547">Nucleotide-binding</keyword>
<dbReference type="PROSITE" id="PS51194">
    <property type="entry name" value="HELICASE_CTER"/>
    <property type="match status" value="1"/>
</dbReference>
<name>A0A2I2G7Q0_9EURO</name>
<comment type="caution">
    <text evidence="12">The sequence shown here is derived from an EMBL/GenBank/DDBJ whole genome shotgun (WGS) entry which is preliminary data.</text>
</comment>
<evidence type="ECO:0000256" key="6">
    <source>
        <dbReference type="ARBA" id="ARBA00047984"/>
    </source>
</evidence>
<dbReference type="GO" id="GO:0003724">
    <property type="term" value="F:RNA helicase activity"/>
    <property type="evidence" value="ECO:0007669"/>
    <property type="project" value="UniProtKB-EC"/>
</dbReference>
<dbReference type="EC" id="3.6.4.13" evidence="8"/>
<dbReference type="AlphaFoldDB" id="A0A2I2G7Q0"/>
<dbReference type="SMART" id="SM00490">
    <property type="entry name" value="HELICc"/>
    <property type="match status" value="1"/>
</dbReference>
<dbReference type="Gene3D" id="3.40.50.300">
    <property type="entry name" value="P-loop containing nucleotide triphosphate hydrolases"/>
    <property type="match status" value="2"/>
</dbReference>
<keyword evidence="13" id="KW-1185">Reference proteome</keyword>
<comment type="catalytic activity">
    <reaction evidence="6 8">
        <text>ATP + H2O = ADP + phosphate + H(+)</text>
        <dbReference type="Rhea" id="RHEA:13065"/>
        <dbReference type="ChEBI" id="CHEBI:15377"/>
        <dbReference type="ChEBI" id="CHEBI:15378"/>
        <dbReference type="ChEBI" id="CHEBI:30616"/>
        <dbReference type="ChEBI" id="CHEBI:43474"/>
        <dbReference type="ChEBI" id="CHEBI:456216"/>
        <dbReference type="EC" id="3.6.4.13"/>
    </reaction>
</comment>
<dbReference type="PROSITE" id="PS00039">
    <property type="entry name" value="DEAD_ATP_HELICASE"/>
    <property type="match status" value="1"/>
</dbReference>
<dbReference type="PROSITE" id="PS51192">
    <property type="entry name" value="HELICASE_ATP_BIND_1"/>
    <property type="match status" value="1"/>
</dbReference>
<evidence type="ECO:0000256" key="3">
    <source>
        <dbReference type="ARBA" id="ARBA00022806"/>
    </source>
</evidence>
<dbReference type="GO" id="GO:0003723">
    <property type="term" value="F:RNA binding"/>
    <property type="evidence" value="ECO:0007669"/>
    <property type="project" value="UniProtKB-UniRule"/>
</dbReference>
<sequence length="636" mass="71328">MLSALRRFGVSHALRASTPRAVASGLTPRALQWHPSSVASLQIPSKALYHVSAPRFEAQAQSMTVEESEELSKFSQLADKGLIDPRIIQTIIHKMKISDMTDVQKMTIEETLKGGDVLAQAKTGTGKTLAFLLPVLQNILVDPKLRLNQRRMATTSDIRAIIISPTRELAEQIATEARRITMGTGLQVQTAVGGTQKRMHLQLMRQHGCHLLVGTPGRLLDLLSDPNSGVRAPRLSSFVLDEADRLLDDGFSDAIQEIQDQLPTHQEVDRQTLLFSATVPSEVMSMVNKIMKPDYKYIRTVKADEVPTHLKVPQKVVPLNGFENALPAILELVKNYQAQDNERPFKGIVYFNSTKEVNLAYEVFRGLLNSPGNLRSGHPLKNVRKYELHSRLTQARRSLYAQKFRNDASAILFSSDVTARGMDFPDVTHVIQVGLARDRESYIHRLGRTGRADKSGEGWAFIHKREHNAFKEKLRNLPIERDDSLASAFVDRTDEMATVPPETQETFAQVKEAMENVPEELRVDAYKGQMGGLLGTFDSTKTMISCMKDLAVHGYHLSEIPSTPSYVLSSGNSARRPYKTFSGIPDRHRMNSRGRQNSGFNDRYNQRGRRDSGYGGSFRGQGARGNRRRENFDYDF</sequence>
<organism evidence="12 13">
    <name type="scientific">Aspergillus steynii IBT 23096</name>
    <dbReference type="NCBI Taxonomy" id="1392250"/>
    <lineage>
        <taxon>Eukaryota</taxon>
        <taxon>Fungi</taxon>
        <taxon>Dikarya</taxon>
        <taxon>Ascomycota</taxon>
        <taxon>Pezizomycotina</taxon>
        <taxon>Eurotiomycetes</taxon>
        <taxon>Eurotiomycetidae</taxon>
        <taxon>Eurotiales</taxon>
        <taxon>Aspergillaceae</taxon>
        <taxon>Aspergillus</taxon>
        <taxon>Aspergillus subgen. Circumdati</taxon>
    </lineage>
</organism>
<dbReference type="InterPro" id="IPR000629">
    <property type="entry name" value="RNA-helicase_DEAD-box_CS"/>
</dbReference>
<keyword evidence="4 7" id="KW-0067">ATP-binding</keyword>
<evidence type="ECO:0000256" key="7">
    <source>
        <dbReference type="RuleBase" id="RU000492"/>
    </source>
</evidence>
<gene>
    <name evidence="12" type="ORF">P170DRAFT_509563</name>
</gene>
<evidence type="ECO:0000313" key="12">
    <source>
        <dbReference type="EMBL" id="PLB48898.1"/>
    </source>
</evidence>
<protein>
    <recommendedName>
        <fullName evidence="8">ATP-dependent RNA helicase</fullName>
        <ecNumber evidence="8">3.6.4.13</ecNumber>
    </recommendedName>
</protein>
<dbReference type="PANTHER" id="PTHR24031">
    <property type="entry name" value="RNA HELICASE"/>
    <property type="match status" value="1"/>
</dbReference>
<evidence type="ECO:0000256" key="4">
    <source>
        <dbReference type="ARBA" id="ARBA00022840"/>
    </source>
</evidence>
<dbReference type="CDD" id="cd18787">
    <property type="entry name" value="SF2_C_DEAD"/>
    <property type="match status" value="1"/>
</dbReference>
<dbReference type="InterPro" id="IPR001650">
    <property type="entry name" value="Helicase_C-like"/>
</dbReference>